<dbReference type="AlphaFoldDB" id="A0AAN9KVI1"/>
<dbReference type="InterPro" id="IPR002559">
    <property type="entry name" value="Transposase_11"/>
</dbReference>
<dbReference type="GO" id="GO:0006313">
    <property type="term" value="P:DNA transposition"/>
    <property type="evidence" value="ECO:0007669"/>
    <property type="project" value="InterPro"/>
</dbReference>
<keyword evidence="10" id="KW-1133">Transmembrane helix</keyword>
<dbReference type="SUPFAM" id="SSF56634">
    <property type="entry name" value="Heme-dependent catalase-like"/>
    <property type="match status" value="1"/>
</dbReference>
<evidence type="ECO:0000259" key="11">
    <source>
        <dbReference type="SMART" id="SM01060"/>
    </source>
</evidence>
<dbReference type="GO" id="GO:0006979">
    <property type="term" value="P:response to oxidative stress"/>
    <property type="evidence" value="ECO:0007669"/>
    <property type="project" value="InterPro"/>
</dbReference>
<dbReference type="Gene3D" id="3.40.50.880">
    <property type="match status" value="1"/>
</dbReference>
<dbReference type="Gene3D" id="2.40.180.10">
    <property type="entry name" value="Catalase core domain"/>
    <property type="match status" value="2"/>
</dbReference>
<keyword evidence="10" id="KW-0812">Transmembrane</keyword>
<evidence type="ECO:0000256" key="6">
    <source>
        <dbReference type="ARBA" id="ARBA00023002"/>
    </source>
</evidence>
<dbReference type="PRINTS" id="PR00067">
    <property type="entry name" value="CATALASE"/>
</dbReference>
<dbReference type="InterPro" id="IPR029062">
    <property type="entry name" value="Class_I_gatase-like"/>
</dbReference>
<dbReference type="SUPFAM" id="SSF52317">
    <property type="entry name" value="Class I glutamine amidotransferase-like"/>
    <property type="match status" value="1"/>
</dbReference>
<dbReference type="SUPFAM" id="SSF53098">
    <property type="entry name" value="Ribonuclease H-like"/>
    <property type="match status" value="1"/>
</dbReference>
<keyword evidence="13" id="KW-1185">Reference proteome</keyword>
<dbReference type="GO" id="GO:0020037">
    <property type="term" value="F:heme binding"/>
    <property type="evidence" value="ECO:0007669"/>
    <property type="project" value="InterPro"/>
</dbReference>
<evidence type="ECO:0000256" key="9">
    <source>
        <dbReference type="SAM" id="MobiDB-lite"/>
    </source>
</evidence>
<comment type="cofactor">
    <cofactor evidence="1">
        <name>heme</name>
        <dbReference type="ChEBI" id="CHEBI:30413"/>
    </cofactor>
</comment>
<sequence>MLAIILKQTCNLSSASKALPIKCLPQSFYRRMQRFFAGQYFDYRQISQLIFNMFSFDQVQLTLDRTNWKWGKRNINILMLAIVYRGIAIPILWTLLNKRGNSDTKERIALIQRFIAIFGKDRIVNVFADREFIGKNHKISDLFRHLKVGQIECRKRRILVGRVKLYISALQLENGELLLVVSPQFNANAIQDYALRWEIETLFSCLKGRGFNLENTRLTDPRRVKKLIAVLAISFCWCYLTERVVHARGVGAHGYFQAYTGNEKWTKAKFLTDTNNRTPIFVRISTVQGGRGSADVVRDARGVAQVVWDEALKINGKDPDFHRRDLWDAIERGNYPEWELGAQIFSEEDAKQWDFDVLDATKLIPEELVPVTPLGKFVLNKNTDDFFAETEQVAFSPANIVSGIDFSNDPLLQGRLFSYTDTHLHRLGTVNFNQIPINKPVCPFHTNRRGGYANHEVYKGKANYEPNSVDENWPRESPNDSGAFKTHPEEVQGSKLRVRPESFADHFSQATMHYHSLEKYEQQHIKDAYSFELSKVKSEDIRRRVVYAVLANIDLDLAEYVAKELGIKTPPKQQDSLHQPVIASSKRLSTSSFPASDIKQRKIALLVHDGVNASSIDDIKIWAEAEKAIVETLAPNAAPVKSSDGNEIPVDGRQNGEPSVTYDAVIVIDGNNLEVFKADGVSKHYVLETYKHLKPIVFLGDKCALIDEFQLTKDAALFSTQNFKEIQDQFKQAIQNHRLWDREKVLDLVFFGDLDSDRFSDHPCHRLILFEVLILDFAY</sequence>
<gene>
    <name evidence="12" type="ORF">VNO80_34888</name>
</gene>
<proteinExistence type="predicted"/>
<dbReference type="InterPro" id="IPR043156">
    <property type="entry name" value="Catalase_clade2_helical"/>
</dbReference>
<feature type="region of interest" description="Disordered" evidence="9">
    <location>
        <begin position="465"/>
        <end position="486"/>
    </location>
</feature>
<evidence type="ECO:0000256" key="1">
    <source>
        <dbReference type="ARBA" id="ARBA00001971"/>
    </source>
</evidence>
<feature type="domain" description="Catalase core" evidence="11">
    <location>
        <begin position="211"/>
        <end position="473"/>
    </location>
</feature>
<accession>A0AAN9KVI1</accession>
<evidence type="ECO:0000256" key="5">
    <source>
        <dbReference type="ARBA" id="ARBA00022723"/>
    </source>
</evidence>
<dbReference type="SMART" id="SM01060">
    <property type="entry name" value="Catalase"/>
    <property type="match status" value="1"/>
</dbReference>
<dbReference type="Pfam" id="PF01609">
    <property type="entry name" value="DDE_Tnp_1"/>
    <property type="match status" value="1"/>
</dbReference>
<dbReference type="PANTHER" id="PTHR42821">
    <property type="entry name" value="CATALASE"/>
    <property type="match status" value="1"/>
</dbReference>
<comment type="caution">
    <text evidence="12">The sequence shown here is derived from an EMBL/GenBank/DDBJ whole genome shotgun (WGS) entry which is preliminary data.</text>
</comment>
<name>A0AAN9KVI1_PHACN</name>
<evidence type="ECO:0000256" key="7">
    <source>
        <dbReference type="ARBA" id="ARBA00023004"/>
    </source>
</evidence>
<keyword evidence="10" id="KW-0472">Membrane</keyword>
<organism evidence="12 13">
    <name type="scientific">Phaseolus coccineus</name>
    <name type="common">Scarlet runner bean</name>
    <name type="synonym">Phaseolus multiflorus</name>
    <dbReference type="NCBI Taxonomy" id="3886"/>
    <lineage>
        <taxon>Eukaryota</taxon>
        <taxon>Viridiplantae</taxon>
        <taxon>Streptophyta</taxon>
        <taxon>Embryophyta</taxon>
        <taxon>Tracheophyta</taxon>
        <taxon>Spermatophyta</taxon>
        <taxon>Magnoliopsida</taxon>
        <taxon>eudicotyledons</taxon>
        <taxon>Gunneridae</taxon>
        <taxon>Pentapetalae</taxon>
        <taxon>rosids</taxon>
        <taxon>fabids</taxon>
        <taxon>Fabales</taxon>
        <taxon>Fabaceae</taxon>
        <taxon>Papilionoideae</taxon>
        <taxon>50 kb inversion clade</taxon>
        <taxon>NPAAA clade</taxon>
        <taxon>indigoferoid/millettioid clade</taxon>
        <taxon>Phaseoleae</taxon>
        <taxon>Phaseolus</taxon>
    </lineage>
</organism>
<evidence type="ECO:0000256" key="8">
    <source>
        <dbReference type="ARBA" id="ARBA00023324"/>
    </source>
</evidence>
<dbReference type="InterPro" id="IPR012337">
    <property type="entry name" value="RNaseH-like_sf"/>
</dbReference>
<dbReference type="PROSITE" id="PS00437">
    <property type="entry name" value="CATALASE_1"/>
    <property type="match status" value="1"/>
</dbReference>
<dbReference type="Pfam" id="PF18011">
    <property type="entry name" value="Catalase_C"/>
    <property type="match status" value="1"/>
</dbReference>
<feature type="transmembrane region" description="Helical" evidence="10">
    <location>
        <begin position="75"/>
        <end position="96"/>
    </location>
</feature>
<dbReference type="PANTHER" id="PTHR42821:SF1">
    <property type="entry name" value="CATALASE-B"/>
    <property type="match status" value="1"/>
</dbReference>
<evidence type="ECO:0000256" key="4">
    <source>
        <dbReference type="ARBA" id="ARBA00022617"/>
    </source>
</evidence>
<dbReference type="InterPro" id="IPR018028">
    <property type="entry name" value="Catalase"/>
</dbReference>
<dbReference type="InterPro" id="IPR024712">
    <property type="entry name" value="Catalase_clade2"/>
</dbReference>
<keyword evidence="3" id="KW-0575">Peroxidase</keyword>
<dbReference type="GO" id="GO:0005829">
    <property type="term" value="C:cytosol"/>
    <property type="evidence" value="ECO:0007669"/>
    <property type="project" value="TreeGrafter"/>
</dbReference>
<dbReference type="GO" id="GO:0004803">
    <property type="term" value="F:transposase activity"/>
    <property type="evidence" value="ECO:0007669"/>
    <property type="project" value="InterPro"/>
</dbReference>
<keyword evidence="7" id="KW-0408">Iron</keyword>
<dbReference type="GO" id="GO:0046872">
    <property type="term" value="F:metal ion binding"/>
    <property type="evidence" value="ECO:0007669"/>
    <property type="project" value="UniProtKB-KW"/>
</dbReference>
<reference evidence="12 13" key="1">
    <citation type="submission" date="2024-01" db="EMBL/GenBank/DDBJ databases">
        <title>The genomes of 5 underutilized Papilionoideae crops provide insights into root nodulation and disease resistanc.</title>
        <authorList>
            <person name="Jiang F."/>
        </authorList>
    </citation>
    <scope>NUCLEOTIDE SEQUENCE [LARGE SCALE GENOMIC DNA]</scope>
    <source>
        <strain evidence="12">JINMINGXINNONG_FW02</strain>
        <tissue evidence="12">Leaves</tissue>
    </source>
</reference>
<dbReference type="InterPro" id="IPR011614">
    <property type="entry name" value="Catalase_core"/>
</dbReference>
<evidence type="ECO:0000313" key="12">
    <source>
        <dbReference type="EMBL" id="KAK7322223.1"/>
    </source>
</evidence>
<dbReference type="EMBL" id="JAYMYR010000164">
    <property type="protein sequence ID" value="KAK7322223.1"/>
    <property type="molecule type" value="Genomic_DNA"/>
</dbReference>
<evidence type="ECO:0000256" key="10">
    <source>
        <dbReference type="SAM" id="Phobius"/>
    </source>
</evidence>
<evidence type="ECO:0000256" key="2">
    <source>
        <dbReference type="ARBA" id="ARBA00012314"/>
    </source>
</evidence>
<dbReference type="InterPro" id="IPR020835">
    <property type="entry name" value="Catalase_sf"/>
</dbReference>
<evidence type="ECO:0000313" key="13">
    <source>
        <dbReference type="Proteomes" id="UP001374584"/>
    </source>
</evidence>
<dbReference type="CDD" id="cd03132">
    <property type="entry name" value="GATase1_catalase"/>
    <property type="match status" value="1"/>
</dbReference>
<dbReference type="InterPro" id="IPR002226">
    <property type="entry name" value="Catalase_haem_BS"/>
</dbReference>
<dbReference type="InterPro" id="IPR010582">
    <property type="entry name" value="Catalase_immune_responsive"/>
</dbReference>
<dbReference type="Proteomes" id="UP001374584">
    <property type="component" value="Unassembled WGS sequence"/>
</dbReference>
<dbReference type="PROSITE" id="PS51402">
    <property type="entry name" value="CATALASE_3"/>
    <property type="match status" value="1"/>
</dbReference>
<dbReference type="Pfam" id="PF00199">
    <property type="entry name" value="Catalase"/>
    <property type="match status" value="1"/>
</dbReference>
<keyword evidence="5" id="KW-0479">Metal-binding</keyword>
<dbReference type="EC" id="1.11.1.6" evidence="2"/>
<keyword evidence="8" id="KW-0376">Hydrogen peroxide</keyword>
<dbReference type="Pfam" id="PF06628">
    <property type="entry name" value="Catalase-rel"/>
    <property type="match status" value="1"/>
</dbReference>
<dbReference type="GO" id="GO:0003677">
    <property type="term" value="F:DNA binding"/>
    <property type="evidence" value="ECO:0007669"/>
    <property type="project" value="InterPro"/>
</dbReference>
<keyword evidence="4" id="KW-0349">Heme</keyword>
<dbReference type="Gene3D" id="1.20.1370.20">
    <property type="match status" value="1"/>
</dbReference>
<evidence type="ECO:0000256" key="3">
    <source>
        <dbReference type="ARBA" id="ARBA00022559"/>
    </source>
</evidence>
<dbReference type="InterPro" id="IPR041399">
    <property type="entry name" value="Catalase_large_C"/>
</dbReference>
<protein>
    <recommendedName>
        <fullName evidence="2">catalase</fullName>
        <ecNumber evidence="2">1.11.1.6</ecNumber>
    </recommendedName>
</protein>
<dbReference type="GO" id="GO:0004096">
    <property type="term" value="F:catalase activity"/>
    <property type="evidence" value="ECO:0007669"/>
    <property type="project" value="UniProtKB-EC"/>
</dbReference>
<dbReference type="GO" id="GO:0042744">
    <property type="term" value="P:hydrogen peroxide catabolic process"/>
    <property type="evidence" value="ECO:0007669"/>
    <property type="project" value="UniProtKB-KW"/>
</dbReference>
<keyword evidence="6" id="KW-0560">Oxidoreductase</keyword>